<accession>A0A5C3KFL9</accession>
<evidence type="ECO:0000313" key="2">
    <source>
        <dbReference type="EMBL" id="TFK18493.1"/>
    </source>
</evidence>
<dbReference type="OrthoDB" id="3221862at2759"/>
<evidence type="ECO:0000259" key="1">
    <source>
        <dbReference type="Pfam" id="PF20209"/>
    </source>
</evidence>
<dbReference type="Pfam" id="PF20209">
    <property type="entry name" value="DUF6570"/>
    <property type="match status" value="1"/>
</dbReference>
<evidence type="ECO:0000313" key="3">
    <source>
        <dbReference type="Proteomes" id="UP000307440"/>
    </source>
</evidence>
<dbReference type="Proteomes" id="UP000307440">
    <property type="component" value="Unassembled WGS sequence"/>
</dbReference>
<dbReference type="STRING" id="230819.A0A5C3KFL9"/>
<gene>
    <name evidence="2" type="ORF">FA15DRAFT_683262</name>
</gene>
<dbReference type="InterPro" id="IPR046700">
    <property type="entry name" value="DUF6570"/>
</dbReference>
<dbReference type="AlphaFoldDB" id="A0A5C3KFL9"/>
<feature type="domain" description="DUF6570" evidence="1">
    <location>
        <begin position="1"/>
        <end position="81"/>
    </location>
</feature>
<keyword evidence="3" id="KW-1185">Reference proteome</keyword>
<proteinExistence type="predicted"/>
<protein>
    <recommendedName>
        <fullName evidence="1">DUF6570 domain-containing protein</fullName>
    </recommendedName>
</protein>
<dbReference type="EMBL" id="ML210396">
    <property type="protein sequence ID" value="TFK18493.1"/>
    <property type="molecule type" value="Genomic_DNA"/>
</dbReference>
<name>A0A5C3KFL9_COPMA</name>
<organism evidence="2 3">
    <name type="scientific">Coprinopsis marcescibilis</name>
    <name type="common">Agaric fungus</name>
    <name type="synonym">Psathyrella marcescibilis</name>
    <dbReference type="NCBI Taxonomy" id="230819"/>
    <lineage>
        <taxon>Eukaryota</taxon>
        <taxon>Fungi</taxon>
        <taxon>Dikarya</taxon>
        <taxon>Basidiomycota</taxon>
        <taxon>Agaricomycotina</taxon>
        <taxon>Agaricomycetes</taxon>
        <taxon>Agaricomycetidae</taxon>
        <taxon>Agaricales</taxon>
        <taxon>Agaricineae</taxon>
        <taxon>Psathyrellaceae</taxon>
        <taxon>Coprinopsis</taxon>
    </lineage>
</organism>
<sequence>MISNVTSFANPTTKVYRLLPPSKRDIDDVIAIVFTGSTPPTEEDRARFPVLVRRMKILNALEWLKLNHSGYRDLVIDRKSLNKYGESEIPVEVLYHKTQVGDGNIPASSLSVLNTDNEQGTETGPCPFTVHGLTTSKFSNLSSNARKAIGLQHLSKDGAVLAVGQSEKPVGLFNNPLLYTQMYLWLFPYGMGSPGQMDGIFMVSAFNHLQIKASSNASFLMVKRGNFENIASSL</sequence>
<reference evidence="2 3" key="1">
    <citation type="journal article" date="2019" name="Nat. Ecol. Evol.">
        <title>Megaphylogeny resolves global patterns of mushroom evolution.</title>
        <authorList>
            <person name="Varga T."/>
            <person name="Krizsan K."/>
            <person name="Foldi C."/>
            <person name="Dima B."/>
            <person name="Sanchez-Garcia M."/>
            <person name="Sanchez-Ramirez S."/>
            <person name="Szollosi G.J."/>
            <person name="Szarkandi J.G."/>
            <person name="Papp V."/>
            <person name="Albert L."/>
            <person name="Andreopoulos W."/>
            <person name="Angelini C."/>
            <person name="Antonin V."/>
            <person name="Barry K.W."/>
            <person name="Bougher N.L."/>
            <person name="Buchanan P."/>
            <person name="Buyck B."/>
            <person name="Bense V."/>
            <person name="Catcheside P."/>
            <person name="Chovatia M."/>
            <person name="Cooper J."/>
            <person name="Damon W."/>
            <person name="Desjardin D."/>
            <person name="Finy P."/>
            <person name="Geml J."/>
            <person name="Haridas S."/>
            <person name="Hughes K."/>
            <person name="Justo A."/>
            <person name="Karasinski D."/>
            <person name="Kautmanova I."/>
            <person name="Kiss B."/>
            <person name="Kocsube S."/>
            <person name="Kotiranta H."/>
            <person name="LaButti K.M."/>
            <person name="Lechner B.E."/>
            <person name="Liimatainen K."/>
            <person name="Lipzen A."/>
            <person name="Lukacs Z."/>
            <person name="Mihaltcheva S."/>
            <person name="Morgado L.N."/>
            <person name="Niskanen T."/>
            <person name="Noordeloos M.E."/>
            <person name="Ohm R.A."/>
            <person name="Ortiz-Santana B."/>
            <person name="Ovrebo C."/>
            <person name="Racz N."/>
            <person name="Riley R."/>
            <person name="Savchenko A."/>
            <person name="Shiryaev A."/>
            <person name="Soop K."/>
            <person name="Spirin V."/>
            <person name="Szebenyi C."/>
            <person name="Tomsovsky M."/>
            <person name="Tulloss R.E."/>
            <person name="Uehling J."/>
            <person name="Grigoriev I.V."/>
            <person name="Vagvolgyi C."/>
            <person name="Papp T."/>
            <person name="Martin F.M."/>
            <person name="Miettinen O."/>
            <person name="Hibbett D.S."/>
            <person name="Nagy L.G."/>
        </authorList>
    </citation>
    <scope>NUCLEOTIDE SEQUENCE [LARGE SCALE GENOMIC DNA]</scope>
    <source>
        <strain evidence="2 3">CBS 121175</strain>
    </source>
</reference>